<keyword evidence="2" id="KW-0732">Signal</keyword>
<accession>A0A544TGK9</accession>
<evidence type="ECO:0000313" key="4">
    <source>
        <dbReference type="Proteomes" id="UP000316626"/>
    </source>
</evidence>
<feature type="signal peptide" evidence="2">
    <location>
        <begin position="1"/>
        <end position="26"/>
    </location>
</feature>
<feature type="compositionally biased region" description="Low complexity" evidence="1">
    <location>
        <begin position="34"/>
        <end position="49"/>
    </location>
</feature>
<feature type="compositionally biased region" description="Polar residues" evidence="1">
    <location>
        <begin position="50"/>
        <end position="63"/>
    </location>
</feature>
<dbReference type="Proteomes" id="UP000316626">
    <property type="component" value="Unassembled WGS sequence"/>
</dbReference>
<gene>
    <name evidence="3" type="ORF">FG384_18510</name>
</gene>
<dbReference type="OrthoDB" id="1707228at2"/>
<dbReference type="EMBL" id="VDGI01000031">
    <property type="protein sequence ID" value="TQR16594.1"/>
    <property type="molecule type" value="Genomic_DNA"/>
</dbReference>
<sequence>MSKMLRVSITLLLISSLMGCGMNKNANDNDKNDTANNTTDTTVNEGTTNDQTTTNENATGTSEQKLELADDVADKITEMDEVESANVIVTNNNAYVGVMLKEGVDGNEELENKIADQARATNADFNNVYVSTNPDFAEQFTEYGEKIRANEPVEGFFEEFTDTIERVFPDAH</sequence>
<dbReference type="InterPro" id="IPR014247">
    <property type="entry name" value="Spore_lipoprot_YhcN/YlaJ"/>
</dbReference>
<dbReference type="NCBIfam" id="TIGR02898">
    <property type="entry name" value="spore_YhcN_YlaJ"/>
    <property type="match status" value="1"/>
</dbReference>
<dbReference type="RefSeq" id="WP_142644170.1">
    <property type="nucleotide sequence ID" value="NZ_VDGI01000031.1"/>
</dbReference>
<evidence type="ECO:0000313" key="3">
    <source>
        <dbReference type="EMBL" id="TQR16594.1"/>
    </source>
</evidence>
<keyword evidence="4" id="KW-1185">Reference proteome</keyword>
<comment type="caution">
    <text evidence="3">The sequence shown here is derived from an EMBL/GenBank/DDBJ whole genome shotgun (WGS) entry which is preliminary data.</text>
</comment>
<feature type="region of interest" description="Disordered" evidence="1">
    <location>
        <begin position="26"/>
        <end position="63"/>
    </location>
</feature>
<evidence type="ECO:0000256" key="1">
    <source>
        <dbReference type="SAM" id="MobiDB-lite"/>
    </source>
</evidence>
<protein>
    <submittedName>
        <fullName evidence="3">YhcN/YlaJ family sporulation lipoprotein</fullName>
    </submittedName>
</protein>
<dbReference type="AlphaFoldDB" id="A0A544TGK9"/>
<name>A0A544TGK9_9BACI</name>
<evidence type="ECO:0000256" key="2">
    <source>
        <dbReference type="SAM" id="SignalP"/>
    </source>
</evidence>
<feature type="chain" id="PRO_5021882801" evidence="2">
    <location>
        <begin position="27"/>
        <end position="172"/>
    </location>
</feature>
<dbReference type="InterPro" id="IPR019076">
    <property type="entry name" value="Spore_lipoprot_YhcN/YlaJ-like"/>
</dbReference>
<proteinExistence type="predicted"/>
<dbReference type="GO" id="GO:0030435">
    <property type="term" value="P:sporulation resulting in formation of a cellular spore"/>
    <property type="evidence" value="ECO:0007669"/>
    <property type="project" value="InterPro"/>
</dbReference>
<dbReference type="PROSITE" id="PS51257">
    <property type="entry name" value="PROKAR_LIPOPROTEIN"/>
    <property type="match status" value="1"/>
</dbReference>
<reference evidence="3 4" key="1">
    <citation type="submission" date="2019-06" db="EMBL/GenBank/DDBJ databases">
        <title>Psychrobacillus vulpis sp. nov., a new species isolated from feces of a red fox that inhabits in The Tablas de Daimiel Natural Park, Albacete, Spain.</title>
        <authorList>
            <person name="Rodriguez M."/>
            <person name="Reina J.C."/>
            <person name="Bejar V."/>
            <person name="Llamas I."/>
        </authorList>
    </citation>
    <scope>NUCLEOTIDE SEQUENCE [LARGE SCALE GENOMIC DNA]</scope>
    <source>
        <strain evidence="3 4">Z8</strain>
    </source>
</reference>
<keyword evidence="3" id="KW-0449">Lipoprotein</keyword>
<organism evidence="3 4">
    <name type="scientific">Psychrobacillus vulpis</name>
    <dbReference type="NCBI Taxonomy" id="2325572"/>
    <lineage>
        <taxon>Bacteria</taxon>
        <taxon>Bacillati</taxon>
        <taxon>Bacillota</taxon>
        <taxon>Bacilli</taxon>
        <taxon>Bacillales</taxon>
        <taxon>Bacillaceae</taxon>
        <taxon>Psychrobacillus</taxon>
    </lineage>
</organism>
<dbReference type="Pfam" id="PF09580">
    <property type="entry name" value="Spore_YhcN_YlaJ"/>
    <property type="match status" value="1"/>
</dbReference>